<dbReference type="RefSeq" id="WP_103943531.1">
    <property type="nucleotide sequence ID" value="NZ_FNVO01000022.1"/>
</dbReference>
<keyword evidence="7" id="KW-1185">Reference proteome</keyword>
<keyword evidence="3" id="KW-0547">Nucleotide-binding</keyword>
<sequence>MRFQALNRMVRLSALPLGIAGRAGLASGLKVLGRLTDESALELHERTADQLFEVLGGLRGGVMKFGQVLSVYEAVLPPSISDVYRERLARLQDAARPESVDMVYRVMAQDIGPTWQDLFASFEFDAAAAASLGQVHRAVWHDGRSVAVKLQYPDAREQLLGDRDLLVFAMRWFTSLVAPELDGRALAVELMDRIAEELDYEHEAQAQSTFRSGFSTDSDFHIPEVILQNGGVLVSEWIDGTPLAQIISSGSQTERDRAGLLLTRLMFSGIPRCGLMHGDPHPGNFRLQDDGRLGVLDFGAVHHHSPGTESPLQKWMRIHLADDSEQLLHILRELEFLPPGIRVDAERLKDLFARTGAPVHTDLFKFDAAYLRDALGGLTASMPVGLSLAFPPNLVQAQRALGVAIGVLCQLEAEVPFRDEGIRWLSPTLQNQSHSQY</sequence>
<dbReference type="InterPro" id="IPR051409">
    <property type="entry name" value="Atypical_kinase_ADCK"/>
</dbReference>
<keyword evidence="4" id="KW-0067">ATP-binding</keyword>
<organism evidence="6 7">
    <name type="scientific">Thermomonospora echinospora</name>
    <dbReference type="NCBI Taxonomy" id="1992"/>
    <lineage>
        <taxon>Bacteria</taxon>
        <taxon>Bacillati</taxon>
        <taxon>Actinomycetota</taxon>
        <taxon>Actinomycetes</taxon>
        <taxon>Streptosporangiales</taxon>
        <taxon>Thermomonosporaceae</taxon>
        <taxon>Thermomonospora</taxon>
    </lineage>
</organism>
<evidence type="ECO:0000256" key="3">
    <source>
        <dbReference type="ARBA" id="ARBA00022741"/>
    </source>
</evidence>
<reference evidence="7" key="1">
    <citation type="submission" date="2016-10" db="EMBL/GenBank/DDBJ databases">
        <authorList>
            <person name="Varghese N."/>
            <person name="Submissions S."/>
        </authorList>
    </citation>
    <scope>NUCLEOTIDE SEQUENCE [LARGE SCALE GENOMIC DNA]</scope>
    <source>
        <strain evidence="7">DSM 43163</strain>
    </source>
</reference>
<dbReference type="InterPro" id="IPR034646">
    <property type="entry name" value="ADCK3_dom"/>
</dbReference>
<evidence type="ECO:0000259" key="5">
    <source>
        <dbReference type="Pfam" id="PF03109"/>
    </source>
</evidence>
<dbReference type="EMBL" id="FNVO01000022">
    <property type="protein sequence ID" value="SEG88713.1"/>
    <property type="molecule type" value="Genomic_DNA"/>
</dbReference>
<evidence type="ECO:0000313" key="7">
    <source>
        <dbReference type="Proteomes" id="UP000236723"/>
    </source>
</evidence>
<evidence type="ECO:0000313" key="6">
    <source>
        <dbReference type="EMBL" id="SEG88713.1"/>
    </source>
</evidence>
<evidence type="ECO:0000256" key="1">
    <source>
        <dbReference type="ARBA" id="ARBA00009670"/>
    </source>
</evidence>
<dbReference type="GO" id="GO:0005524">
    <property type="term" value="F:ATP binding"/>
    <property type="evidence" value="ECO:0007669"/>
    <property type="project" value="UniProtKB-KW"/>
</dbReference>
<dbReference type="Pfam" id="PF03109">
    <property type="entry name" value="ABC1"/>
    <property type="match status" value="1"/>
</dbReference>
<dbReference type="InterPro" id="IPR004147">
    <property type="entry name" value="ABC1_dom"/>
</dbReference>
<evidence type="ECO:0000256" key="4">
    <source>
        <dbReference type="ARBA" id="ARBA00022840"/>
    </source>
</evidence>
<dbReference type="PANTHER" id="PTHR43851:SF3">
    <property type="entry name" value="COENZYME Q8"/>
    <property type="match status" value="1"/>
</dbReference>
<dbReference type="GO" id="GO:0016301">
    <property type="term" value="F:kinase activity"/>
    <property type="evidence" value="ECO:0007669"/>
    <property type="project" value="UniProtKB-KW"/>
</dbReference>
<evidence type="ECO:0000256" key="2">
    <source>
        <dbReference type="ARBA" id="ARBA00022679"/>
    </source>
</evidence>
<name>A0A1H6DVD7_9ACTN</name>
<feature type="domain" description="ABC1 atypical kinase-like" evidence="5">
    <location>
        <begin position="90"/>
        <end position="327"/>
    </location>
</feature>
<comment type="similarity">
    <text evidence="1">Belongs to the protein kinase superfamily. ADCK protein kinase family.</text>
</comment>
<keyword evidence="6" id="KW-0830">Ubiquinone</keyword>
<accession>A0A1H6DVD7</accession>
<proteinExistence type="inferred from homology"/>
<dbReference type="OrthoDB" id="9795390at2"/>
<dbReference type="PANTHER" id="PTHR43851">
    <property type="match status" value="1"/>
</dbReference>
<protein>
    <submittedName>
        <fullName evidence="6">Predicted unusual protein kinase regulating ubiquinone biosynthesis, AarF/ABC1/UbiB family</fullName>
    </submittedName>
</protein>
<dbReference type="Proteomes" id="UP000236723">
    <property type="component" value="Unassembled WGS sequence"/>
</dbReference>
<gene>
    <name evidence="6" type="ORF">SAMN04489712_12264</name>
</gene>
<keyword evidence="6" id="KW-0418">Kinase</keyword>
<dbReference type="SUPFAM" id="SSF56112">
    <property type="entry name" value="Protein kinase-like (PK-like)"/>
    <property type="match status" value="1"/>
</dbReference>
<keyword evidence="2" id="KW-0808">Transferase</keyword>
<dbReference type="AlphaFoldDB" id="A0A1H6DVD7"/>
<dbReference type="InterPro" id="IPR011009">
    <property type="entry name" value="Kinase-like_dom_sf"/>
</dbReference>
<dbReference type="CDD" id="cd13970">
    <property type="entry name" value="ABC1_ADCK3"/>
    <property type="match status" value="1"/>
</dbReference>